<dbReference type="InterPro" id="IPR005804">
    <property type="entry name" value="FA_desaturase_dom"/>
</dbReference>
<dbReference type="Proteomes" id="UP000005615">
    <property type="component" value="Unassembled WGS sequence"/>
</dbReference>
<protein>
    <submittedName>
        <fullName evidence="2">Fatty acid desaturase</fullName>
    </submittedName>
</protein>
<dbReference type="GO" id="GO:0016020">
    <property type="term" value="C:membrane"/>
    <property type="evidence" value="ECO:0007669"/>
    <property type="project" value="GOC"/>
</dbReference>
<dbReference type="EMBL" id="AEIG01000103">
    <property type="protein sequence ID" value="EGG28483.1"/>
    <property type="molecule type" value="Genomic_DNA"/>
</dbReference>
<evidence type="ECO:0000259" key="1">
    <source>
        <dbReference type="Pfam" id="PF00487"/>
    </source>
</evidence>
<gene>
    <name evidence="2" type="ORF">IMCC3088_53</name>
</gene>
<keyword evidence="3" id="KW-1185">Reference proteome</keyword>
<proteinExistence type="predicted"/>
<dbReference type="eggNOG" id="COG3239">
    <property type="taxonomic scope" value="Bacteria"/>
</dbReference>
<dbReference type="STRING" id="2518989.IMCC3088_53"/>
<dbReference type="GO" id="GO:0046513">
    <property type="term" value="P:ceramide biosynthetic process"/>
    <property type="evidence" value="ECO:0007669"/>
    <property type="project" value="TreeGrafter"/>
</dbReference>
<dbReference type="PANTHER" id="PTHR12879:SF8">
    <property type="entry name" value="SPHINGOLIPID DELTA(4)-DESATURASE DES1"/>
    <property type="match status" value="1"/>
</dbReference>
<dbReference type="GO" id="GO:0042284">
    <property type="term" value="F:sphingolipid delta-4 desaturase activity"/>
    <property type="evidence" value="ECO:0007669"/>
    <property type="project" value="TreeGrafter"/>
</dbReference>
<feature type="domain" description="Fatty acid desaturase" evidence="1">
    <location>
        <begin position="50"/>
        <end position="278"/>
    </location>
</feature>
<reference evidence="2 3" key="1">
    <citation type="journal article" date="2011" name="J. Bacteriol.">
        <title>Genome sequence of strain IMCC3088, a proteorhodopsin-containing marine bacterium belonging to the OM60/NOR5 clade.</title>
        <authorList>
            <person name="Jang Y."/>
            <person name="Oh H.M."/>
            <person name="Kang I."/>
            <person name="Lee K."/>
            <person name="Yang S.J."/>
            <person name="Cho J.C."/>
        </authorList>
    </citation>
    <scope>NUCLEOTIDE SEQUENCE [LARGE SCALE GENOMIC DNA]</scope>
    <source>
        <strain evidence="2 3">IMCC3088</strain>
    </source>
</reference>
<dbReference type="OrthoDB" id="9800167at2"/>
<dbReference type="CDD" id="cd03510">
    <property type="entry name" value="Rhizobitoxine-FADS-like"/>
    <property type="match status" value="1"/>
</dbReference>
<dbReference type="Pfam" id="PF00487">
    <property type="entry name" value="FA_desaturase"/>
    <property type="match status" value="1"/>
</dbReference>
<evidence type="ECO:0000313" key="3">
    <source>
        <dbReference type="Proteomes" id="UP000005615"/>
    </source>
</evidence>
<organism evidence="2 3">
    <name type="scientific">Aequoribacter fuscus</name>
    <dbReference type="NCBI Taxonomy" id="2518989"/>
    <lineage>
        <taxon>Bacteria</taxon>
        <taxon>Pseudomonadati</taxon>
        <taxon>Pseudomonadota</taxon>
        <taxon>Gammaproteobacteria</taxon>
        <taxon>Cellvibrionales</taxon>
        <taxon>Halieaceae</taxon>
        <taxon>Aequoribacter</taxon>
    </lineage>
</organism>
<name>F3L5C2_9GAMM</name>
<dbReference type="PANTHER" id="PTHR12879">
    <property type="entry name" value="SPHINGOLIPID DELTA 4 DESATURASE/C-4 HYDROXYLASE PROTEIN DES2"/>
    <property type="match status" value="1"/>
</dbReference>
<dbReference type="AlphaFoldDB" id="F3L5C2"/>
<sequence length="303" mass="34548">MKITDYISTQEFMALQQRSNIKALWMLTVNWAMIIATFMVVYRYPNPATIVLGAFLLAGRIHGLGVIMHECGHNIFFRQTWLNKFAGQWLAAGPAYDDLESYAIQHRKHHQMAGTHDDPDLGNYQAYPVSKSSFRRKVFRDLTGQTGLKLMAYKLMGLKGLLSTDAAKRQAATPFAKLWLSQIIIVGVLQVTLDAWLYLVWLGGMMTFHMLAVRLRQVAEHASVPDHFSKDPRDNTRTTYTSWLTRLWIGPNQVNYHLEHHIAAGVPAYNLKAFHELMVTRGAYKKTLIFKGYSEVIRHAVPA</sequence>
<comment type="caution">
    <text evidence="2">The sequence shown here is derived from an EMBL/GenBank/DDBJ whole genome shotgun (WGS) entry which is preliminary data.</text>
</comment>
<evidence type="ECO:0000313" key="2">
    <source>
        <dbReference type="EMBL" id="EGG28483.1"/>
    </source>
</evidence>
<dbReference type="RefSeq" id="WP_009577047.1">
    <property type="nucleotide sequence ID" value="NZ_AEIG01000103.1"/>
</dbReference>
<accession>F3L5C2</accession>